<gene>
    <name evidence="1" type="ORF">GCM10023318_37530</name>
</gene>
<reference evidence="2" key="1">
    <citation type="journal article" date="2019" name="Int. J. Syst. Evol. Microbiol.">
        <title>The Global Catalogue of Microorganisms (GCM) 10K type strain sequencing project: providing services to taxonomists for standard genome sequencing and annotation.</title>
        <authorList>
            <consortium name="The Broad Institute Genomics Platform"/>
            <consortium name="The Broad Institute Genome Sequencing Center for Infectious Disease"/>
            <person name="Wu L."/>
            <person name="Ma J."/>
        </authorList>
    </citation>
    <scope>NUCLEOTIDE SEQUENCE [LARGE SCALE GENOMIC DNA]</scope>
    <source>
        <strain evidence="2">JCM 18298</strain>
    </source>
</reference>
<evidence type="ECO:0000313" key="1">
    <source>
        <dbReference type="EMBL" id="GAA5058345.1"/>
    </source>
</evidence>
<sequence length="281" mass="24998">MLGVGLFALLGSLVAACGGVAVSVAVTEGVVWAGPGAGVGEFDVPASVIFDEVSAGCAGSGVVGALFAVPGSTGAEEVSWTDVDGVSPVLCDGAVPVGWAGVGSGADAGVFAAPVSECPGCTGSPESVGEVGPTLDDGAGWDGAGSGVGVFAAPVSGGAGLAGCAGSGDVGPLFATPGSVGVEMVSVFGAGAESVVLGGGVVSVGWVGGSVLGGGAVSAGGVGAGSGVGAGVVAAASEGVVLSGAGAVGGLFPLPGSPGVEVSVLGGGGVSAAPGGAVFAG</sequence>
<proteinExistence type="predicted"/>
<organism evidence="1 2">
    <name type="scientific">Nocardia callitridis</name>
    <dbReference type="NCBI Taxonomy" id="648753"/>
    <lineage>
        <taxon>Bacteria</taxon>
        <taxon>Bacillati</taxon>
        <taxon>Actinomycetota</taxon>
        <taxon>Actinomycetes</taxon>
        <taxon>Mycobacteriales</taxon>
        <taxon>Nocardiaceae</taxon>
        <taxon>Nocardia</taxon>
    </lineage>
</organism>
<name>A0ABP9KGA4_9NOCA</name>
<dbReference type="EMBL" id="BAABJM010000003">
    <property type="protein sequence ID" value="GAA5058345.1"/>
    <property type="molecule type" value="Genomic_DNA"/>
</dbReference>
<protein>
    <submittedName>
        <fullName evidence="1">Uncharacterized protein</fullName>
    </submittedName>
</protein>
<keyword evidence="2" id="KW-1185">Reference proteome</keyword>
<evidence type="ECO:0000313" key="2">
    <source>
        <dbReference type="Proteomes" id="UP001500603"/>
    </source>
</evidence>
<dbReference type="Proteomes" id="UP001500603">
    <property type="component" value="Unassembled WGS sequence"/>
</dbReference>
<comment type="caution">
    <text evidence="1">The sequence shown here is derived from an EMBL/GenBank/DDBJ whole genome shotgun (WGS) entry which is preliminary data.</text>
</comment>
<accession>A0ABP9KGA4</accession>